<keyword evidence="2" id="KW-1185">Reference proteome</keyword>
<sequence>MTKVYGLTADLLPLGDLADDLQFPIETMGVMDLPTFVRGRQTVTLGLWSRYRASQDASPSGRSTGIEVVSGLPRSLLDIFARIQTAEVDALFLTWPGDVGDVPHCHLWEAYRVAGILMGRRLRQCLAGGDYMVARPRPDSPSTEPLMARLMAALDALCETRLRPRFSHILATNSILYPYTAARLEASVLRRRPDWVEELRRFVKLCDPYAMTANVHTLDEMLDEALERGDDAYDIDEQARRRNTEVAIF</sequence>
<protein>
    <submittedName>
        <fullName evidence="1">C6 finger domain-containing</fullName>
    </submittedName>
</protein>
<name>A0A8H4LDV4_9HYPO</name>
<dbReference type="EMBL" id="JAADYS010000918">
    <property type="protein sequence ID" value="KAF4466174.1"/>
    <property type="molecule type" value="Genomic_DNA"/>
</dbReference>
<dbReference type="Proteomes" id="UP000554235">
    <property type="component" value="Unassembled WGS sequence"/>
</dbReference>
<dbReference type="OrthoDB" id="5215911at2759"/>
<accession>A0A8H4LDV4</accession>
<organism evidence="1 2">
    <name type="scientific">Fusarium albosuccineum</name>
    <dbReference type="NCBI Taxonomy" id="1237068"/>
    <lineage>
        <taxon>Eukaryota</taxon>
        <taxon>Fungi</taxon>
        <taxon>Dikarya</taxon>
        <taxon>Ascomycota</taxon>
        <taxon>Pezizomycotina</taxon>
        <taxon>Sordariomycetes</taxon>
        <taxon>Hypocreomycetidae</taxon>
        <taxon>Hypocreales</taxon>
        <taxon>Nectriaceae</taxon>
        <taxon>Fusarium</taxon>
        <taxon>Fusarium decemcellulare species complex</taxon>
    </lineage>
</organism>
<evidence type="ECO:0000313" key="1">
    <source>
        <dbReference type="EMBL" id="KAF4466174.1"/>
    </source>
</evidence>
<reference evidence="1 2" key="1">
    <citation type="submission" date="2020-01" db="EMBL/GenBank/DDBJ databases">
        <title>Identification and distribution of gene clusters putatively required for synthesis of sphingolipid metabolism inhibitors in phylogenetically diverse species of the filamentous fungus Fusarium.</title>
        <authorList>
            <person name="Kim H.-S."/>
            <person name="Busman M."/>
            <person name="Brown D.W."/>
            <person name="Divon H."/>
            <person name="Uhlig S."/>
            <person name="Proctor R.H."/>
        </authorList>
    </citation>
    <scope>NUCLEOTIDE SEQUENCE [LARGE SCALE GENOMIC DNA]</scope>
    <source>
        <strain evidence="1 2">NRRL 20459</strain>
    </source>
</reference>
<evidence type="ECO:0000313" key="2">
    <source>
        <dbReference type="Proteomes" id="UP000554235"/>
    </source>
</evidence>
<proteinExistence type="predicted"/>
<comment type="caution">
    <text evidence="1">The sequence shown here is derived from an EMBL/GenBank/DDBJ whole genome shotgun (WGS) entry which is preliminary data.</text>
</comment>
<gene>
    <name evidence="1" type="ORF">FALBO_6955</name>
</gene>
<dbReference type="AlphaFoldDB" id="A0A8H4LDV4"/>